<gene>
    <name evidence="1" type="ORF">I4F81_009978</name>
</gene>
<sequence>MQGAVGFLPPTPSVTFIRGSPACGWVQRRLSCVPSPVVAARRVGGTRPAPSVTQHTAFSPPGLMMSSTPDNVGVLFLCLGNICRSPAAEGIFRSLVSAAPPSPLPIVIDSCGTGGGSSNWCTPGGFSYHEGDPPDSRMSSAAAARGVTLTSRSRPLTAADFDTFDWIVVMDGANEREVARAAAQWGVDMAAARARVVRMLDFVPGGEGRRGKAVPDPYYGGANGFETVLDMLESGGQCERLEATAGHARMTAPVQAHAAVRNCDAPGGPATEREKSVIA</sequence>
<name>A0ACC3CCJ4_PYRYE</name>
<dbReference type="EMBL" id="CM020620">
    <property type="protein sequence ID" value="KAK1867471.1"/>
    <property type="molecule type" value="Genomic_DNA"/>
</dbReference>
<evidence type="ECO:0000313" key="1">
    <source>
        <dbReference type="EMBL" id="KAK1867471.1"/>
    </source>
</evidence>
<accession>A0ACC3CCJ4</accession>
<comment type="caution">
    <text evidence="1">The sequence shown here is derived from an EMBL/GenBank/DDBJ whole genome shotgun (WGS) entry which is preliminary data.</text>
</comment>
<evidence type="ECO:0000313" key="2">
    <source>
        <dbReference type="Proteomes" id="UP000798662"/>
    </source>
</evidence>
<reference evidence="1" key="1">
    <citation type="submission" date="2019-11" db="EMBL/GenBank/DDBJ databases">
        <title>Nori genome reveals adaptations in red seaweeds to the harsh intertidal environment.</title>
        <authorList>
            <person name="Wang D."/>
            <person name="Mao Y."/>
        </authorList>
    </citation>
    <scope>NUCLEOTIDE SEQUENCE</scope>
    <source>
        <tissue evidence="1">Gametophyte</tissue>
    </source>
</reference>
<proteinExistence type="predicted"/>
<dbReference type="Proteomes" id="UP000798662">
    <property type="component" value="Chromosome 3"/>
</dbReference>
<keyword evidence="2" id="KW-1185">Reference proteome</keyword>
<organism evidence="1 2">
    <name type="scientific">Pyropia yezoensis</name>
    <name type="common">Susabi-nori</name>
    <name type="synonym">Porphyra yezoensis</name>
    <dbReference type="NCBI Taxonomy" id="2788"/>
    <lineage>
        <taxon>Eukaryota</taxon>
        <taxon>Rhodophyta</taxon>
        <taxon>Bangiophyceae</taxon>
        <taxon>Bangiales</taxon>
        <taxon>Bangiaceae</taxon>
        <taxon>Pyropia</taxon>
    </lineage>
</organism>
<protein>
    <submittedName>
        <fullName evidence="1">Uncharacterized protein</fullName>
    </submittedName>
</protein>